<evidence type="ECO:0000313" key="3">
    <source>
        <dbReference type="Proteomes" id="UP000801428"/>
    </source>
</evidence>
<evidence type="ECO:0000313" key="2">
    <source>
        <dbReference type="EMBL" id="KAF2998966.1"/>
    </source>
</evidence>
<feature type="signal peptide" evidence="1">
    <location>
        <begin position="1"/>
        <end position="21"/>
    </location>
</feature>
<evidence type="ECO:0000256" key="1">
    <source>
        <dbReference type="SAM" id="SignalP"/>
    </source>
</evidence>
<protein>
    <submittedName>
        <fullName evidence="2">Uncharacterized protein</fullName>
    </submittedName>
</protein>
<dbReference type="Proteomes" id="UP000801428">
    <property type="component" value="Unassembled WGS sequence"/>
</dbReference>
<reference evidence="2" key="1">
    <citation type="submission" date="2019-04" db="EMBL/GenBank/DDBJ databases">
        <title>Sequencing of skin fungus with MAO and IRED activity.</title>
        <authorList>
            <person name="Marsaioli A.J."/>
            <person name="Bonatto J.M.C."/>
            <person name="Reis Junior O."/>
        </authorList>
    </citation>
    <scope>NUCLEOTIDE SEQUENCE</scope>
    <source>
        <strain evidence="2">30M1</strain>
    </source>
</reference>
<dbReference type="OrthoDB" id="6503935at2759"/>
<keyword evidence="3" id="KW-1185">Reference proteome</keyword>
<dbReference type="EMBL" id="SWKU01000018">
    <property type="protein sequence ID" value="KAF2998966.1"/>
    <property type="molecule type" value="Genomic_DNA"/>
</dbReference>
<comment type="caution">
    <text evidence="2">The sequence shown here is derived from an EMBL/GenBank/DDBJ whole genome shotgun (WGS) entry which is preliminary data.</text>
</comment>
<sequence length="163" mass="17680">MRFSSITALLALFTGLAYTAALNPATLNSLSARVPDTDNVYESLVGYELPDGHRKIDFYFNGAFAGSVVETDDGADFFDESGAPFDIEDADLVKRVNPAMVAARFGGLFKRWGKRVWDFFYCMGLNVAWKCGDEFLDCASSGTPPWSCISGIACAGVNAKKCL</sequence>
<dbReference type="AlphaFoldDB" id="A0A9P4TB48"/>
<accession>A0A9P4TB48</accession>
<name>A0A9P4TB48_CURKU</name>
<organism evidence="2 3">
    <name type="scientific">Curvularia kusanoi</name>
    <name type="common">Cochliobolus kusanoi</name>
    <dbReference type="NCBI Taxonomy" id="90978"/>
    <lineage>
        <taxon>Eukaryota</taxon>
        <taxon>Fungi</taxon>
        <taxon>Dikarya</taxon>
        <taxon>Ascomycota</taxon>
        <taxon>Pezizomycotina</taxon>
        <taxon>Dothideomycetes</taxon>
        <taxon>Pleosporomycetidae</taxon>
        <taxon>Pleosporales</taxon>
        <taxon>Pleosporineae</taxon>
        <taxon>Pleosporaceae</taxon>
        <taxon>Curvularia</taxon>
    </lineage>
</organism>
<gene>
    <name evidence="2" type="ORF">E8E13_007151</name>
</gene>
<keyword evidence="1" id="KW-0732">Signal</keyword>
<proteinExistence type="predicted"/>
<feature type="chain" id="PRO_5040221260" evidence="1">
    <location>
        <begin position="22"/>
        <end position="163"/>
    </location>
</feature>